<name>A0A7L3MG08_9PASS</name>
<gene>
    <name evidence="9" type="primary">Clmn</name>
    <name evidence="9" type="ORF">HORVUL_R05258</name>
</gene>
<feature type="compositionally biased region" description="Polar residues" evidence="7">
    <location>
        <begin position="84"/>
        <end position="95"/>
    </location>
</feature>
<feature type="compositionally biased region" description="Low complexity" evidence="7">
    <location>
        <begin position="69"/>
        <end position="83"/>
    </location>
</feature>
<dbReference type="GO" id="GO:0051015">
    <property type="term" value="F:actin filament binding"/>
    <property type="evidence" value="ECO:0007669"/>
    <property type="project" value="TreeGrafter"/>
</dbReference>
<evidence type="ECO:0000256" key="6">
    <source>
        <dbReference type="ARBA" id="ARBA00023203"/>
    </source>
</evidence>
<proteinExistence type="predicted"/>
<dbReference type="FunFam" id="1.10.418.10:FF:000057">
    <property type="entry name" value="Calmin"/>
    <property type="match status" value="1"/>
</dbReference>
<dbReference type="Gene3D" id="1.10.418.10">
    <property type="entry name" value="Calponin-like domain"/>
    <property type="match status" value="2"/>
</dbReference>
<dbReference type="GO" id="GO:0034993">
    <property type="term" value="C:meiotic nuclear membrane microtubule tethering complex"/>
    <property type="evidence" value="ECO:0007669"/>
    <property type="project" value="TreeGrafter"/>
</dbReference>
<dbReference type="Pfam" id="PF00307">
    <property type="entry name" value="CH"/>
    <property type="match status" value="2"/>
</dbReference>
<keyword evidence="4" id="KW-1133">Transmembrane helix</keyword>
<accession>A0A7L3MG08</accession>
<evidence type="ECO:0000313" key="10">
    <source>
        <dbReference type="Proteomes" id="UP000558460"/>
    </source>
</evidence>
<evidence type="ECO:0000256" key="7">
    <source>
        <dbReference type="SAM" id="MobiDB-lite"/>
    </source>
</evidence>
<feature type="compositionally biased region" description="Basic and acidic residues" evidence="7">
    <location>
        <begin position="416"/>
        <end position="433"/>
    </location>
</feature>
<evidence type="ECO:0000256" key="4">
    <source>
        <dbReference type="ARBA" id="ARBA00022989"/>
    </source>
</evidence>
<dbReference type="InterPro" id="IPR001715">
    <property type="entry name" value="CH_dom"/>
</dbReference>
<evidence type="ECO:0000313" key="9">
    <source>
        <dbReference type="EMBL" id="NXU65575.1"/>
    </source>
</evidence>
<feature type="domain" description="Calponin-homology (CH)" evidence="8">
    <location>
        <begin position="1"/>
        <end position="57"/>
    </location>
</feature>
<evidence type="ECO:0000256" key="3">
    <source>
        <dbReference type="ARBA" id="ARBA00022737"/>
    </source>
</evidence>
<dbReference type="PROSITE" id="PS50021">
    <property type="entry name" value="CH"/>
    <property type="match status" value="2"/>
</dbReference>
<feature type="region of interest" description="Disordered" evidence="7">
    <location>
        <begin position="342"/>
        <end position="471"/>
    </location>
</feature>
<evidence type="ECO:0000256" key="5">
    <source>
        <dbReference type="ARBA" id="ARBA00023136"/>
    </source>
</evidence>
<keyword evidence="3" id="KW-0677">Repeat</keyword>
<sequence>EYKSSTHRIFRLNNIAKALKFLEDSNVKLVSIDAAEIADGNSSLVLGLIWNIILFFQIKELTGNLNRNSSSSSLSSGPSGPESDTSPSTPSVERNMSITVKDQRRAIRALLIWVQRKTRKYGVAVQDFTSSWRSGLAFLAVIKAIDCTLVDMKHALEKSARENLEDAFSIAQNKLGVPRLLEPEGKHIIFAGICLLMVHHHLQEDFTDPDKELPIESTYVHIKDTPSEKEGKILILSESEENMYTVNHERSHPAPPKVHIHDIPERIPSETTSENCNGKLSQELGDLQGMSEEEPQRPTSLKITGPVSFESNSSWEVLNDKFTPGEGSISDDALKQNDDLSPAVLTDQKNSVDSFEEYSEELTKETPTEYDNETKSLSANTSSLSPLSWTSGILTDDSINKVEESKPQSSIILPEDTSKQEDTQKYNSEEETTKTSSHVNSSDEKEVPLLVEDLEVEEDGNKATSHEDSTI</sequence>
<feature type="region of interest" description="Disordered" evidence="7">
    <location>
        <begin position="69"/>
        <end position="95"/>
    </location>
</feature>
<dbReference type="PROSITE" id="PS00020">
    <property type="entry name" value="ACTININ_2"/>
    <property type="match status" value="1"/>
</dbReference>
<keyword evidence="10" id="KW-1185">Reference proteome</keyword>
<evidence type="ECO:0000256" key="2">
    <source>
        <dbReference type="ARBA" id="ARBA00022692"/>
    </source>
</evidence>
<comment type="caution">
    <text evidence="9">The sequence shown here is derived from an EMBL/GenBank/DDBJ whole genome shotgun (WGS) entry which is preliminary data.</text>
</comment>
<dbReference type="GO" id="GO:0005737">
    <property type="term" value="C:cytoplasm"/>
    <property type="evidence" value="ECO:0007669"/>
    <property type="project" value="TreeGrafter"/>
</dbReference>
<reference evidence="9 10" key="1">
    <citation type="submission" date="2019-09" db="EMBL/GenBank/DDBJ databases">
        <title>Bird 10,000 Genomes (B10K) Project - Family phase.</title>
        <authorList>
            <person name="Zhang G."/>
        </authorList>
    </citation>
    <scope>NUCLEOTIDE SEQUENCE [LARGE SCALE GENOMIC DNA]</scope>
    <source>
        <strain evidence="9">B10K-DU-029-69</strain>
        <tissue evidence="9">Muscle</tissue>
    </source>
</reference>
<dbReference type="OrthoDB" id="10017054at2759"/>
<dbReference type="SUPFAM" id="SSF47576">
    <property type="entry name" value="Calponin-homology domain, CH-domain"/>
    <property type="match status" value="1"/>
</dbReference>
<dbReference type="InterPro" id="IPR036872">
    <property type="entry name" value="CH_dom_sf"/>
</dbReference>
<keyword evidence="2" id="KW-0812">Transmembrane</keyword>
<protein>
    <submittedName>
        <fullName evidence="9">CLMN protein</fullName>
    </submittedName>
</protein>
<feature type="compositionally biased region" description="Polar residues" evidence="7">
    <location>
        <begin position="375"/>
        <end position="393"/>
    </location>
</feature>
<dbReference type="SMART" id="SM00033">
    <property type="entry name" value="CH"/>
    <property type="match status" value="1"/>
</dbReference>
<dbReference type="GO" id="GO:0005640">
    <property type="term" value="C:nuclear outer membrane"/>
    <property type="evidence" value="ECO:0007669"/>
    <property type="project" value="TreeGrafter"/>
</dbReference>
<dbReference type="Proteomes" id="UP000558460">
    <property type="component" value="Unassembled WGS sequence"/>
</dbReference>
<keyword evidence="6" id="KW-0009">Actin-binding</keyword>
<evidence type="ECO:0000256" key="1">
    <source>
        <dbReference type="ARBA" id="ARBA00004370"/>
    </source>
</evidence>
<keyword evidence="5" id="KW-0472">Membrane</keyword>
<dbReference type="AlphaFoldDB" id="A0A7L3MG08"/>
<dbReference type="EMBL" id="VZUA01088928">
    <property type="protein sequence ID" value="NXU65575.1"/>
    <property type="molecule type" value="Genomic_DNA"/>
</dbReference>
<feature type="non-terminal residue" evidence="9">
    <location>
        <position position="1"/>
    </location>
</feature>
<dbReference type="InterPro" id="IPR052403">
    <property type="entry name" value="LINC-complex_assoc"/>
</dbReference>
<organism evidence="9 10">
    <name type="scientific">Horornis vulcanius</name>
    <dbReference type="NCBI Taxonomy" id="2585811"/>
    <lineage>
        <taxon>Eukaryota</taxon>
        <taxon>Metazoa</taxon>
        <taxon>Chordata</taxon>
        <taxon>Craniata</taxon>
        <taxon>Vertebrata</taxon>
        <taxon>Euteleostomi</taxon>
        <taxon>Archelosauria</taxon>
        <taxon>Archosauria</taxon>
        <taxon>Dinosauria</taxon>
        <taxon>Saurischia</taxon>
        <taxon>Theropoda</taxon>
        <taxon>Coelurosauria</taxon>
        <taxon>Aves</taxon>
        <taxon>Neognathae</taxon>
        <taxon>Neoaves</taxon>
        <taxon>Telluraves</taxon>
        <taxon>Australaves</taxon>
        <taxon>Passeriformes</taxon>
        <taxon>Sylvioidea</taxon>
        <taxon>Scotocercidae</taxon>
        <taxon>Horornis</taxon>
    </lineage>
</organism>
<dbReference type="GO" id="GO:0007097">
    <property type="term" value="P:nuclear migration"/>
    <property type="evidence" value="ECO:0007669"/>
    <property type="project" value="TreeGrafter"/>
</dbReference>
<dbReference type="PANTHER" id="PTHR47535:SF7">
    <property type="entry name" value="CALMIN"/>
    <property type="match status" value="1"/>
</dbReference>
<comment type="subcellular location">
    <subcellularLocation>
        <location evidence="1">Membrane</location>
    </subcellularLocation>
</comment>
<evidence type="ECO:0000259" key="8">
    <source>
        <dbReference type="PROSITE" id="PS50021"/>
    </source>
</evidence>
<dbReference type="PANTHER" id="PTHR47535">
    <property type="entry name" value="MUSCLE-SPECIFIC PROTEIN 300 KDA, ISOFORM G"/>
    <property type="match status" value="1"/>
</dbReference>
<feature type="compositionally biased region" description="Basic and acidic residues" evidence="7">
    <location>
        <begin position="459"/>
        <end position="471"/>
    </location>
</feature>
<feature type="domain" description="Calponin-homology (CH)" evidence="8">
    <location>
        <begin position="104"/>
        <end position="207"/>
    </location>
</feature>
<dbReference type="InterPro" id="IPR001589">
    <property type="entry name" value="Actinin_actin-bd_CS"/>
</dbReference>
<feature type="non-terminal residue" evidence="9">
    <location>
        <position position="471"/>
    </location>
</feature>